<sequence>MEYLPTELLNEIFFLSCGIGQSSGFSNIQPEAGLSDHVRPPATPLLSLDESSILVISAVCKDWRVISLASQRLWSKVEIREELRSTSRDRIHTLKNLLKLHLARSGEYPLDIVFEFTEFSTFNSSMDWEDDYPWDSNDDRITQAGKVRLFYPLFQLLCNETQRWKSAHLCLYRTMTLSYRSGWPHELDVPLLEHLHIHAIGHEDDCVGIRPSISICSAPVLHTFICTGSILACTTTSNSGNFLPSLRVLHFHSQCRWVEKLAGPSTRLTFRDICVSSMISSEEDSHPVTCLARAFDLRTSSFALENTLYSFNLPNLVELAVELPKEERMSLKLPHVALKVLLRRSNASSVTHLMLARFYLSDVILMEILKQLPAITHLAVGERYSDIDPEYSGSEVYPADAKFPLTASLFNQLPKTLKEIHLAFHVNITLEDILALLDILNLRVGHSGILRYLWLIVAKSDSRITRVVEGMNKDGLDCELDQTSIDTEKAKECCGIGKWKV</sequence>
<name>A0ABR1JAC8_9AGAR</name>
<comment type="caution">
    <text evidence="1">The sequence shown here is derived from an EMBL/GenBank/DDBJ whole genome shotgun (WGS) entry which is preliminary data.</text>
</comment>
<evidence type="ECO:0008006" key="3">
    <source>
        <dbReference type="Google" id="ProtNLM"/>
    </source>
</evidence>
<accession>A0ABR1JAC8</accession>
<dbReference type="EMBL" id="JBANRG010000031">
    <property type="protein sequence ID" value="KAK7451297.1"/>
    <property type="molecule type" value="Genomic_DNA"/>
</dbReference>
<protein>
    <recommendedName>
        <fullName evidence="3">F-box domain-containing protein</fullName>
    </recommendedName>
</protein>
<organism evidence="1 2">
    <name type="scientific">Marasmiellus scandens</name>
    <dbReference type="NCBI Taxonomy" id="2682957"/>
    <lineage>
        <taxon>Eukaryota</taxon>
        <taxon>Fungi</taxon>
        <taxon>Dikarya</taxon>
        <taxon>Basidiomycota</taxon>
        <taxon>Agaricomycotina</taxon>
        <taxon>Agaricomycetes</taxon>
        <taxon>Agaricomycetidae</taxon>
        <taxon>Agaricales</taxon>
        <taxon>Marasmiineae</taxon>
        <taxon>Omphalotaceae</taxon>
        <taxon>Marasmiellus</taxon>
    </lineage>
</organism>
<evidence type="ECO:0000313" key="1">
    <source>
        <dbReference type="EMBL" id="KAK7451297.1"/>
    </source>
</evidence>
<gene>
    <name evidence="1" type="ORF">VKT23_012638</name>
</gene>
<dbReference type="Proteomes" id="UP001498398">
    <property type="component" value="Unassembled WGS sequence"/>
</dbReference>
<keyword evidence="2" id="KW-1185">Reference proteome</keyword>
<evidence type="ECO:0000313" key="2">
    <source>
        <dbReference type="Proteomes" id="UP001498398"/>
    </source>
</evidence>
<proteinExistence type="predicted"/>
<reference evidence="1 2" key="1">
    <citation type="submission" date="2024-01" db="EMBL/GenBank/DDBJ databases">
        <title>A draft genome for the cacao thread blight pathogen Marasmiellus scandens.</title>
        <authorList>
            <person name="Baruah I.K."/>
            <person name="Leung J."/>
            <person name="Bukari Y."/>
            <person name="Amoako-Attah I."/>
            <person name="Meinhardt L.W."/>
            <person name="Bailey B.A."/>
            <person name="Cohen S.P."/>
        </authorList>
    </citation>
    <scope>NUCLEOTIDE SEQUENCE [LARGE SCALE GENOMIC DNA]</scope>
    <source>
        <strain evidence="1 2">GH-19</strain>
    </source>
</reference>